<reference evidence="2 3" key="1">
    <citation type="submission" date="2019-03" db="EMBL/GenBank/DDBJ databases">
        <title>Genomic Encyclopedia of Archaeal and Bacterial Type Strains, Phase II (KMG-II): from individual species to whole genera.</title>
        <authorList>
            <person name="Goeker M."/>
        </authorList>
    </citation>
    <scope>NUCLEOTIDE SEQUENCE [LARGE SCALE GENOMIC DNA]</scope>
    <source>
        <strain evidence="2 3">ATCC 25309</strain>
    </source>
</reference>
<proteinExistence type="predicted"/>
<keyword evidence="3" id="KW-1185">Reference proteome</keyword>
<feature type="region of interest" description="Disordered" evidence="1">
    <location>
        <begin position="42"/>
        <end position="68"/>
    </location>
</feature>
<evidence type="ECO:0000313" key="3">
    <source>
        <dbReference type="Proteomes" id="UP000295662"/>
    </source>
</evidence>
<comment type="caution">
    <text evidence="2">The sequence shown here is derived from an EMBL/GenBank/DDBJ whole genome shotgun (WGS) entry which is preliminary data.</text>
</comment>
<protein>
    <submittedName>
        <fullName evidence="2">Protein required for attachment to host cells</fullName>
    </submittedName>
</protein>
<name>A0A4R7RUK1_9BACT</name>
<dbReference type="Proteomes" id="UP000295662">
    <property type="component" value="Unassembled WGS sequence"/>
</dbReference>
<sequence length="145" mass="16084">MKNLPSLVVVTDRGHFRAYKANDGTLVQTDVMEMAEALEKLSDQLTDQAGGFPSSESQGQGNSTGERLPLEAELELRSIRRIGQRIQELLNEHTIKDWGLIAAPEINSAILDQLSPADRDKLTLNLKRNLAHQSPAEIKQRLTEA</sequence>
<accession>A0A4R7RUK1</accession>
<feature type="compositionally biased region" description="Polar residues" evidence="1">
    <location>
        <begin position="54"/>
        <end position="65"/>
    </location>
</feature>
<dbReference type="Pfam" id="PF10116">
    <property type="entry name" value="Host_attach"/>
    <property type="match status" value="1"/>
</dbReference>
<gene>
    <name evidence="2" type="ORF">EI77_03075</name>
</gene>
<dbReference type="AlphaFoldDB" id="A0A4R7RUK1"/>
<dbReference type="EMBL" id="SOCA01000005">
    <property type="protein sequence ID" value="TDU69422.1"/>
    <property type="molecule type" value="Genomic_DNA"/>
</dbReference>
<evidence type="ECO:0000256" key="1">
    <source>
        <dbReference type="SAM" id="MobiDB-lite"/>
    </source>
</evidence>
<dbReference type="RefSeq" id="WP_133796108.1">
    <property type="nucleotide sequence ID" value="NZ_SOCA01000005.1"/>
</dbReference>
<evidence type="ECO:0000313" key="2">
    <source>
        <dbReference type="EMBL" id="TDU69422.1"/>
    </source>
</evidence>
<dbReference type="InterPro" id="IPR019291">
    <property type="entry name" value="Host_attachment_protein"/>
</dbReference>
<organism evidence="2 3">
    <name type="scientific">Prosthecobacter fusiformis</name>
    <dbReference type="NCBI Taxonomy" id="48464"/>
    <lineage>
        <taxon>Bacteria</taxon>
        <taxon>Pseudomonadati</taxon>
        <taxon>Verrucomicrobiota</taxon>
        <taxon>Verrucomicrobiia</taxon>
        <taxon>Verrucomicrobiales</taxon>
        <taxon>Verrucomicrobiaceae</taxon>
        <taxon>Prosthecobacter</taxon>
    </lineage>
</organism>
<dbReference type="OrthoDB" id="5339834at2"/>